<dbReference type="EMBL" id="CP000845">
    <property type="protein sequence ID" value="ABW33385.1"/>
    <property type="molecule type" value="Genomic_DNA"/>
</dbReference>
<evidence type="ECO:0000313" key="2">
    <source>
        <dbReference type="Proteomes" id="UP000000268"/>
    </source>
</evidence>
<keyword evidence="2" id="KW-1185">Reference proteome</keyword>
<dbReference type="AlphaFoldDB" id="A8ZQU9"/>
<keyword evidence="1" id="KW-0614">Plasmid</keyword>
<gene>
    <name evidence="1" type="ordered locus">AM1_H0035</name>
</gene>
<protein>
    <submittedName>
        <fullName evidence="1">Uncharacterized protein</fullName>
    </submittedName>
</protein>
<organism evidence="1 2">
    <name type="scientific">Acaryochloris marina (strain MBIC 11017)</name>
    <dbReference type="NCBI Taxonomy" id="329726"/>
    <lineage>
        <taxon>Bacteria</taxon>
        <taxon>Bacillati</taxon>
        <taxon>Cyanobacteriota</taxon>
        <taxon>Cyanophyceae</taxon>
        <taxon>Acaryochloridales</taxon>
        <taxon>Acaryochloridaceae</taxon>
        <taxon>Acaryochloris</taxon>
    </lineage>
</organism>
<dbReference type="HOGENOM" id="CLU_2713080_0_0_3"/>
<reference evidence="1 2" key="1">
    <citation type="journal article" date="2008" name="Proc. Natl. Acad. Sci. U.S.A.">
        <title>Niche adaptation and genome expansion in the chlorophyll d-producing cyanobacterium Acaryochloris marina.</title>
        <authorList>
            <person name="Swingley W.D."/>
            <person name="Chen M."/>
            <person name="Cheung P.C."/>
            <person name="Conrad A.L."/>
            <person name="Dejesa L.C."/>
            <person name="Hao J."/>
            <person name="Honchak B.M."/>
            <person name="Karbach L.E."/>
            <person name="Kurdoglu A."/>
            <person name="Lahiri S."/>
            <person name="Mastrian S.D."/>
            <person name="Miyashita H."/>
            <person name="Page L."/>
            <person name="Ramakrishna P."/>
            <person name="Satoh S."/>
            <person name="Sattley W.M."/>
            <person name="Shimada Y."/>
            <person name="Taylor H.L."/>
            <person name="Tomo T."/>
            <person name="Tsuchiya T."/>
            <person name="Wang Z.T."/>
            <person name="Raymond J."/>
            <person name="Mimuro M."/>
            <person name="Blankenship R.E."/>
            <person name="Touchman J.W."/>
        </authorList>
    </citation>
    <scope>NUCLEOTIDE SEQUENCE [LARGE SCALE GENOMIC DNA]</scope>
    <source>
        <strain evidence="2">MBIC 11017</strain>
        <plasmid evidence="2">Plasmid pREB8</plasmid>
    </source>
</reference>
<proteinExistence type="predicted"/>
<dbReference type="KEGG" id="amr:AM1_H0035"/>
<accession>A8ZQU9</accession>
<dbReference type="Proteomes" id="UP000000268">
    <property type="component" value="Plasmid pREB8"/>
</dbReference>
<geneLocation type="plasmid" evidence="1 2">
    <name>pREB8</name>
</geneLocation>
<evidence type="ECO:0000313" key="1">
    <source>
        <dbReference type="EMBL" id="ABW33385.1"/>
    </source>
</evidence>
<name>A8ZQU9_ACAM1</name>
<sequence length="63" mass="7615">MPMERVEIIIRYYRKPIRVMVDPGKNHPRYERDWLLGWICQGESRTPVLKKYPDAKIVSKQKT</sequence>